<protein>
    <submittedName>
        <fullName evidence="1">Uncharacterized protein</fullName>
    </submittedName>
</protein>
<gene>
    <name evidence="1" type="ORF">DPMN_074995</name>
</gene>
<dbReference type="EMBL" id="JAIWYP010000015">
    <property type="protein sequence ID" value="KAH3700030.1"/>
    <property type="molecule type" value="Genomic_DNA"/>
</dbReference>
<sequence length="60" mass="6373">MESCSYFTDTGSDIGIRSSLVVQNSAEICEAVHIPLRLSLDCDGCVVGCVDLEHLALPSC</sequence>
<reference evidence="1" key="2">
    <citation type="submission" date="2020-11" db="EMBL/GenBank/DDBJ databases">
        <authorList>
            <person name="McCartney M.A."/>
            <person name="Auch B."/>
            <person name="Kono T."/>
            <person name="Mallez S."/>
            <person name="Becker A."/>
            <person name="Gohl D.M."/>
            <person name="Silverstein K.A.T."/>
            <person name="Koren S."/>
            <person name="Bechman K.B."/>
            <person name="Herman A."/>
            <person name="Abrahante J.E."/>
            <person name="Garbe J."/>
        </authorList>
    </citation>
    <scope>NUCLEOTIDE SEQUENCE</scope>
    <source>
        <strain evidence="1">Duluth1</strain>
        <tissue evidence="1">Whole animal</tissue>
    </source>
</reference>
<accession>A0A9D3YIR1</accession>
<comment type="caution">
    <text evidence="1">The sequence shown here is derived from an EMBL/GenBank/DDBJ whole genome shotgun (WGS) entry which is preliminary data.</text>
</comment>
<evidence type="ECO:0000313" key="2">
    <source>
        <dbReference type="Proteomes" id="UP000828390"/>
    </source>
</evidence>
<keyword evidence="2" id="KW-1185">Reference proteome</keyword>
<organism evidence="1 2">
    <name type="scientific">Dreissena polymorpha</name>
    <name type="common">Zebra mussel</name>
    <name type="synonym">Mytilus polymorpha</name>
    <dbReference type="NCBI Taxonomy" id="45954"/>
    <lineage>
        <taxon>Eukaryota</taxon>
        <taxon>Metazoa</taxon>
        <taxon>Spiralia</taxon>
        <taxon>Lophotrochozoa</taxon>
        <taxon>Mollusca</taxon>
        <taxon>Bivalvia</taxon>
        <taxon>Autobranchia</taxon>
        <taxon>Heteroconchia</taxon>
        <taxon>Euheterodonta</taxon>
        <taxon>Imparidentia</taxon>
        <taxon>Neoheterodontei</taxon>
        <taxon>Myida</taxon>
        <taxon>Dreissenoidea</taxon>
        <taxon>Dreissenidae</taxon>
        <taxon>Dreissena</taxon>
    </lineage>
</organism>
<name>A0A9D3YIR1_DREPO</name>
<dbReference type="Proteomes" id="UP000828390">
    <property type="component" value="Unassembled WGS sequence"/>
</dbReference>
<proteinExistence type="predicted"/>
<dbReference type="AlphaFoldDB" id="A0A9D3YIR1"/>
<reference evidence="1" key="1">
    <citation type="journal article" date="2019" name="bioRxiv">
        <title>The Genome of the Zebra Mussel, Dreissena polymorpha: A Resource for Invasive Species Research.</title>
        <authorList>
            <person name="McCartney M.A."/>
            <person name="Auch B."/>
            <person name="Kono T."/>
            <person name="Mallez S."/>
            <person name="Zhang Y."/>
            <person name="Obille A."/>
            <person name="Becker A."/>
            <person name="Abrahante J.E."/>
            <person name="Garbe J."/>
            <person name="Badalamenti J.P."/>
            <person name="Herman A."/>
            <person name="Mangelson H."/>
            <person name="Liachko I."/>
            <person name="Sullivan S."/>
            <person name="Sone E.D."/>
            <person name="Koren S."/>
            <person name="Silverstein K.A.T."/>
            <person name="Beckman K.B."/>
            <person name="Gohl D.M."/>
        </authorList>
    </citation>
    <scope>NUCLEOTIDE SEQUENCE</scope>
    <source>
        <strain evidence="1">Duluth1</strain>
        <tissue evidence="1">Whole animal</tissue>
    </source>
</reference>
<evidence type="ECO:0000313" key="1">
    <source>
        <dbReference type="EMBL" id="KAH3700030.1"/>
    </source>
</evidence>